<dbReference type="OrthoDB" id="3071670at2759"/>
<feature type="domain" description="MYND-type" evidence="5">
    <location>
        <begin position="443"/>
        <end position="485"/>
    </location>
</feature>
<protein>
    <recommendedName>
        <fullName evidence="5">MYND-type domain-containing protein</fullName>
    </recommendedName>
</protein>
<dbReference type="InterPro" id="IPR002893">
    <property type="entry name" value="Znf_MYND"/>
</dbReference>
<keyword evidence="3" id="KW-0862">Zinc</keyword>
<keyword evidence="7" id="KW-1185">Reference proteome</keyword>
<evidence type="ECO:0000256" key="3">
    <source>
        <dbReference type="ARBA" id="ARBA00022833"/>
    </source>
</evidence>
<evidence type="ECO:0000313" key="7">
    <source>
        <dbReference type="Proteomes" id="UP000541558"/>
    </source>
</evidence>
<evidence type="ECO:0000256" key="2">
    <source>
        <dbReference type="ARBA" id="ARBA00022771"/>
    </source>
</evidence>
<keyword evidence="1" id="KW-0479">Metal-binding</keyword>
<dbReference type="SUPFAM" id="SSF144232">
    <property type="entry name" value="HIT/MYND zinc finger-like"/>
    <property type="match status" value="1"/>
</dbReference>
<evidence type="ECO:0000256" key="1">
    <source>
        <dbReference type="ARBA" id="ARBA00022723"/>
    </source>
</evidence>
<dbReference type="Proteomes" id="UP000541558">
    <property type="component" value="Unassembled WGS sequence"/>
</dbReference>
<sequence length="665" mass="75138">MVKRKANKVSSIPKEAGLQERIESPDEILKMYMMLTVDNCSTSTVRTVLKHLQPDLVPNIALGEHTQFPYTANGNCAAICIHMLSTILDSCQNRKKLKEETLELMTEDTIEGICMWIKFCLHFGLAVPGLKAPAPDLRRAYLFHAQLLRSLFDSAPKISAQLLVSSTFLDLVIQIWMAESETGEVFILLEGTKPEPCPIASLLLKVANFPMGPSMLTHRIIARSPSFASAFAEQSFQRGYQLVEEAQTVGQLANAAFCLERQMSTMVALLSHSSQLHQVFTSEQYIKEYAMNIHSLFEKVPLALQTNSKFIRLFFMLAETLFLLLIDDKSRVVHNYRDILSEQLLQHIYRLLPEIPSTDMVSTKIAAYLLKVIGIYIVYPCVFNAAMEGDISEETMDRLKRLEVPSLKDPWEELSGLIFELFQAIGRLEVDSKTGGSSNICDNLLCARKEESGLKFKQCSKCSSVIYCSSACQRIDWDKFHRDECERARLEHDRHKASQTVYSQDTRIFHTAYLESLYNRRGVSAMANNYKNDCPGLEAYQVLCIINCSTVRPVTACSPLVLDSKQRLDIGTDTALLAESEAQLQWDREVCGEDISFPQTYLKPRFSQMVDDCLSGTPEEMRLVEGIFPLGNAFGVYLLVKLKKVNQEWKAASSIARYSLVNYAY</sequence>
<dbReference type="PANTHER" id="PTHR46758">
    <property type="entry name" value="MYND DOMAIN-CONTAINING"/>
    <property type="match status" value="1"/>
</dbReference>
<dbReference type="GO" id="GO:0008270">
    <property type="term" value="F:zinc ion binding"/>
    <property type="evidence" value="ECO:0007669"/>
    <property type="project" value="UniProtKB-KW"/>
</dbReference>
<dbReference type="Gene3D" id="6.10.140.2220">
    <property type="match status" value="1"/>
</dbReference>
<evidence type="ECO:0000313" key="6">
    <source>
        <dbReference type="EMBL" id="KAF5332139.1"/>
    </source>
</evidence>
<dbReference type="PROSITE" id="PS50865">
    <property type="entry name" value="ZF_MYND_2"/>
    <property type="match status" value="1"/>
</dbReference>
<name>A0A8H5BZM1_9AGAR</name>
<dbReference type="EMBL" id="JAACJK010000111">
    <property type="protein sequence ID" value="KAF5332139.1"/>
    <property type="molecule type" value="Genomic_DNA"/>
</dbReference>
<accession>A0A8H5BZM1</accession>
<gene>
    <name evidence="6" type="ORF">D9611_008025</name>
</gene>
<reference evidence="6 7" key="1">
    <citation type="journal article" date="2020" name="ISME J.">
        <title>Uncovering the hidden diversity of litter-decomposition mechanisms in mushroom-forming fungi.</title>
        <authorList>
            <person name="Floudas D."/>
            <person name="Bentzer J."/>
            <person name="Ahren D."/>
            <person name="Johansson T."/>
            <person name="Persson P."/>
            <person name="Tunlid A."/>
        </authorList>
    </citation>
    <scope>NUCLEOTIDE SEQUENCE [LARGE SCALE GENOMIC DNA]</scope>
    <source>
        <strain evidence="6 7">CBS 175.51</strain>
    </source>
</reference>
<proteinExistence type="predicted"/>
<keyword evidence="2 4" id="KW-0863">Zinc-finger</keyword>
<dbReference type="InterPro" id="IPR044508">
    <property type="entry name" value="At5g50450/At1g67340-like"/>
</dbReference>
<evidence type="ECO:0000259" key="5">
    <source>
        <dbReference type="PROSITE" id="PS50865"/>
    </source>
</evidence>
<dbReference type="AlphaFoldDB" id="A0A8H5BZM1"/>
<organism evidence="6 7">
    <name type="scientific">Ephemerocybe angulata</name>
    <dbReference type="NCBI Taxonomy" id="980116"/>
    <lineage>
        <taxon>Eukaryota</taxon>
        <taxon>Fungi</taxon>
        <taxon>Dikarya</taxon>
        <taxon>Basidiomycota</taxon>
        <taxon>Agaricomycotina</taxon>
        <taxon>Agaricomycetes</taxon>
        <taxon>Agaricomycetidae</taxon>
        <taxon>Agaricales</taxon>
        <taxon>Agaricineae</taxon>
        <taxon>Psathyrellaceae</taxon>
        <taxon>Ephemerocybe</taxon>
    </lineage>
</organism>
<comment type="caution">
    <text evidence="6">The sequence shown here is derived from an EMBL/GenBank/DDBJ whole genome shotgun (WGS) entry which is preliminary data.</text>
</comment>
<evidence type="ECO:0000256" key="4">
    <source>
        <dbReference type="PROSITE-ProRule" id="PRU00134"/>
    </source>
</evidence>
<dbReference type="Pfam" id="PF01753">
    <property type="entry name" value="zf-MYND"/>
    <property type="match status" value="1"/>
</dbReference>
<dbReference type="PANTHER" id="PTHR46758:SF2">
    <property type="entry name" value="OJ1485_B09.11 PROTEIN"/>
    <property type="match status" value="1"/>
</dbReference>